<reference evidence="2 3" key="1">
    <citation type="submission" date="2022-03" db="EMBL/GenBank/DDBJ databases">
        <title>Parabacteroides sp. nov. isolated from swine feces.</title>
        <authorList>
            <person name="Bak J.E."/>
        </authorList>
    </citation>
    <scope>NUCLEOTIDE SEQUENCE [LARGE SCALE GENOMIC DNA]</scope>
    <source>
        <strain evidence="2 3">AGMB00274</strain>
    </source>
</reference>
<proteinExistence type="predicted"/>
<dbReference type="EMBL" id="JAKZMM010000001">
    <property type="protein sequence ID" value="MCJ2379070.1"/>
    <property type="molecule type" value="Genomic_DNA"/>
</dbReference>
<feature type="chain" id="PRO_5046427605" evidence="1">
    <location>
        <begin position="24"/>
        <end position="351"/>
    </location>
</feature>
<keyword evidence="3" id="KW-1185">Reference proteome</keyword>
<gene>
    <name evidence="2" type="ORF">MUN53_00280</name>
</gene>
<name>A0ABT0BWS2_9BACT</name>
<evidence type="ECO:0000313" key="3">
    <source>
        <dbReference type="Proteomes" id="UP001165444"/>
    </source>
</evidence>
<organism evidence="2 3">
    <name type="scientific">Parabacteroides faecalis</name>
    <dbReference type="NCBI Taxonomy" id="2924040"/>
    <lineage>
        <taxon>Bacteria</taxon>
        <taxon>Pseudomonadati</taxon>
        <taxon>Bacteroidota</taxon>
        <taxon>Bacteroidia</taxon>
        <taxon>Bacteroidales</taxon>
        <taxon>Tannerellaceae</taxon>
        <taxon>Parabacteroides</taxon>
    </lineage>
</organism>
<dbReference type="Proteomes" id="UP001165444">
    <property type="component" value="Unassembled WGS sequence"/>
</dbReference>
<evidence type="ECO:0000313" key="2">
    <source>
        <dbReference type="EMBL" id="MCJ2379070.1"/>
    </source>
</evidence>
<comment type="caution">
    <text evidence="2">The sequence shown here is derived from an EMBL/GenBank/DDBJ whole genome shotgun (WGS) entry which is preliminary data.</text>
</comment>
<evidence type="ECO:0000256" key="1">
    <source>
        <dbReference type="SAM" id="SignalP"/>
    </source>
</evidence>
<protein>
    <submittedName>
        <fullName evidence="2">DUF4925 domain-containing protein</fullName>
    </submittedName>
</protein>
<sequence>MMKRVWYLCMALLVIGLCSSCKDDLPGLGKEANRFFMDDDLILTYSGEPMVGKQVHFLTYDGKRATITLDGLLDSNTLFPSEDLHDMAFGAPGVVPGEVPTTLPNVPLTLNAEGTAYTFEGTDNQNNRQLTYKGEVSKDKMTLAIQVKMPANNFVGTWNVGSENAISMTWESGKKINVGGQELPTSAVGAMASALLSPMVAEALQSVTFLEDGNIVASYKKKGTSDWQTSPINLAHYYIKDNKIYVQLHITQILSTRANISDMLSLLKDMQMYLMEGIPMTYSLTADAVQIGLATDEAKAILSLLTSDFLRDKVIGILPEDISPVVKPILEQMPDVLKETTKLEIQLSLKK</sequence>
<accession>A0ABT0BWS2</accession>
<keyword evidence="1" id="KW-0732">Signal</keyword>
<dbReference type="RefSeq" id="WP_243322903.1">
    <property type="nucleotide sequence ID" value="NZ_JAKZMM010000001.1"/>
</dbReference>
<feature type="signal peptide" evidence="1">
    <location>
        <begin position="1"/>
        <end position="23"/>
    </location>
</feature>